<dbReference type="EMBL" id="VFMN01000001">
    <property type="protein sequence ID" value="TQJ09441.1"/>
    <property type="molecule type" value="Genomic_DNA"/>
</dbReference>
<protein>
    <submittedName>
        <fullName evidence="2">Uridine kinase</fullName>
    </submittedName>
</protein>
<comment type="caution">
    <text evidence="2">The sequence shown here is derived from an EMBL/GenBank/DDBJ whole genome shotgun (WGS) entry which is preliminary data.</text>
</comment>
<keyword evidence="2" id="KW-0808">Transferase</keyword>
<accession>A0A542E258</accession>
<organism evidence="2 3">
    <name type="scientific">Lapillicoccus jejuensis</name>
    <dbReference type="NCBI Taxonomy" id="402171"/>
    <lineage>
        <taxon>Bacteria</taxon>
        <taxon>Bacillati</taxon>
        <taxon>Actinomycetota</taxon>
        <taxon>Actinomycetes</taxon>
        <taxon>Micrococcales</taxon>
        <taxon>Intrasporangiaceae</taxon>
        <taxon>Lapillicoccus</taxon>
    </lineage>
</organism>
<name>A0A542E258_9MICO</name>
<dbReference type="AlphaFoldDB" id="A0A542E258"/>
<evidence type="ECO:0000313" key="2">
    <source>
        <dbReference type="EMBL" id="TQJ09441.1"/>
    </source>
</evidence>
<evidence type="ECO:0000256" key="1">
    <source>
        <dbReference type="SAM" id="MobiDB-lite"/>
    </source>
</evidence>
<sequence>MARTPGPDPRSPRDDRPDPTGPAGAPPRPRARVVVLAGPSGAGKSRLAGRLAAAHGWPVVRLDDFYRDGDDPSLPVVDLGGGTRLVDWDDPASWDGDAAVAALAELVDRGRAQVPAYDIATSRRVGGGTVDLAPGALVLAEGIFAAEAIAPLRAHGLLHSAWCVRRHPSVTFLLRLARDLRERRKPPLVLLKRGWALRRAEPGVVARMEALGATCATPSETARHLSASHGADRR</sequence>
<keyword evidence="2" id="KW-0418">Kinase</keyword>
<evidence type="ECO:0000313" key="3">
    <source>
        <dbReference type="Proteomes" id="UP000317893"/>
    </source>
</evidence>
<reference evidence="2 3" key="1">
    <citation type="submission" date="2019-06" db="EMBL/GenBank/DDBJ databases">
        <title>Sequencing the genomes of 1000 actinobacteria strains.</title>
        <authorList>
            <person name="Klenk H.-P."/>
        </authorList>
    </citation>
    <scope>NUCLEOTIDE SEQUENCE [LARGE SCALE GENOMIC DNA]</scope>
    <source>
        <strain evidence="2 3">DSM 18607</strain>
    </source>
</reference>
<keyword evidence="3" id="KW-1185">Reference proteome</keyword>
<dbReference type="SUPFAM" id="SSF52540">
    <property type="entry name" value="P-loop containing nucleoside triphosphate hydrolases"/>
    <property type="match status" value="1"/>
</dbReference>
<dbReference type="InterPro" id="IPR027417">
    <property type="entry name" value="P-loop_NTPase"/>
</dbReference>
<dbReference type="Gene3D" id="3.40.50.300">
    <property type="entry name" value="P-loop containing nucleotide triphosphate hydrolases"/>
    <property type="match status" value="1"/>
</dbReference>
<feature type="region of interest" description="Disordered" evidence="1">
    <location>
        <begin position="1"/>
        <end position="31"/>
    </location>
</feature>
<dbReference type="RefSeq" id="WP_246061196.1">
    <property type="nucleotide sequence ID" value="NZ_BAAAPR010000014.1"/>
</dbReference>
<dbReference type="Proteomes" id="UP000317893">
    <property type="component" value="Unassembled WGS sequence"/>
</dbReference>
<gene>
    <name evidence="2" type="ORF">FB458_2553</name>
</gene>
<dbReference type="GO" id="GO:0016301">
    <property type="term" value="F:kinase activity"/>
    <property type="evidence" value="ECO:0007669"/>
    <property type="project" value="UniProtKB-KW"/>
</dbReference>
<proteinExistence type="predicted"/>